<organism evidence="1 2">
    <name type="scientific">Rhabditophanes sp. KR3021</name>
    <dbReference type="NCBI Taxonomy" id="114890"/>
    <lineage>
        <taxon>Eukaryota</taxon>
        <taxon>Metazoa</taxon>
        <taxon>Ecdysozoa</taxon>
        <taxon>Nematoda</taxon>
        <taxon>Chromadorea</taxon>
        <taxon>Rhabditida</taxon>
        <taxon>Tylenchina</taxon>
        <taxon>Panagrolaimomorpha</taxon>
        <taxon>Strongyloidoidea</taxon>
        <taxon>Alloionematidae</taxon>
        <taxon>Rhabditophanes</taxon>
    </lineage>
</organism>
<proteinExistence type="predicted"/>
<dbReference type="Proteomes" id="UP000095286">
    <property type="component" value="Unplaced"/>
</dbReference>
<sequence length="374" mass="42512">MFHDPNWLPAQELCQITCTETVEICLSAMNSQRTAYRCRKLPSECSQQLRAHFRMSPLITPPQPSPSHKAFSQTPDQPYYNTGLQLPSLLSIHPPSETPQPPGYEPTEPAPKQVYQSNINTNDLSNTYDSEPSPIPSNGNNINYKIEDSDYPAPHPSNKVEYSRQSEVNNQQPIISKLLPESPQTYNYQPTAQIYGNRNLNIKSLPTKSNHKGTIKVTKLRKNILKHATQRTDKRVSFREKGFFDGLKDKYGRCCEWAINGLCDGHWQRVRAMCPKSCGKITCNPNSGQVECKRVINVNVYDCYTLNMYSYTGFTNAFSNKMPQQPIISPIYNAITPSPLYSPQPSVSSSSNNMQAAFLVENEMEQWKKFRKML</sequence>
<dbReference type="WBParaSite" id="RSKR_0000185500.1">
    <property type="protein sequence ID" value="RSKR_0000185500.1"/>
    <property type="gene ID" value="RSKR_0000185500"/>
</dbReference>
<name>A0AC35TL37_9BILA</name>
<reference evidence="2" key="1">
    <citation type="submission" date="2016-11" db="UniProtKB">
        <authorList>
            <consortium name="WormBaseParasite"/>
        </authorList>
    </citation>
    <scope>IDENTIFICATION</scope>
    <source>
        <strain evidence="2">KR3021</strain>
    </source>
</reference>
<evidence type="ECO:0000313" key="2">
    <source>
        <dbReference type="WBParaSite" id="RSKR_0000185500.1"/>
    </source>
</evidence>
<protein>
    <submittedName>
        <fullName evidence="2">ShKT domain-containing protein</fullName>
    </submittedName>
</protein>
<evidence type="ECO:0000313" key="1">
    <source>
        <dbReference type="Proteomes" id="UP000095286"/>
    </source>
</evidence>
<accession>A0AC35TL37</accession>